<dbReference type="InterPro" id="IPR001611">
    <property type="entry name" value="Leu-rich_rpt"/>
</dbReference>
<dbReference type="SMART" id="SM00369">
    <property type="entry name" value="LRR_TYP"/>
    <property type="match status" value="5"/>
</dbReference>
<dbReference type="InParanoid" id="A0A1Z5S630"/>
<feature type="chain" id="PRO_5012645080" description="Leucine-rich repeat-containing N-terminal plant-type domain-containing protein" evidence="14">
    <location>
        <begin position="22"/>
        <end position="636"/>
    </location>
</feature>
<keyword evidence="7 14" id="KW-0732">Signal</keyword>
<dbReference type="GO" id="GO:0099402">
    <property type="term" value="P:plant organ development"/>
    <property type="evidence" value="ECO:0007669"/>
    <property type="project" value="UniProtKB-ARBA"/>
</dbReference>
<dbReference type="FunFam" id="3.80.10.10:FF:000400">
    <property type="entry name" value="Nuclear pore complex protein NUP107"/>
    <property type="match status" value="1"/>
</dbReference>
<evidence type="ECO:0000313" key="17">
    <source>
        <dbReference type="Proteomes" id="UP000000768"/>
    </source>
</evidence>
<dbReference type="Pfam" id="PF13855">
    <property type="entry name" value="LRR_8"/>
    <property type="match status" value="1"/>
</dbReference>
<dbReference type="Proteomes" id="UP000000768">
    <property type="component" value="Chromosome 1"/>
</dbReference>
<evidence type="ECO:0000259" key="15">
    <source>
        <dbReference type="Pfam" id="PF08263"/>
    </source>
</evidence>
<dbReference type="AlphaFoldDB" id="A0A1Z5S630"/>
<evidence type="ECO:0000256" key="11">
    <source>
        <dbReference type="ARBA" id="ARBA00023170"/>
    </source>
</evidence>
<dbReference type="SMART" id="SM00365">
    <property type="entry name" value="LRR_SD22"/>
    <property type="match status" value="4"/>
</dbReference>
<dbReference type="PRINTS" id="PR00019">
    <property type="entry name" value="LEURICHRPT"/>
</dbReference>
<evidence type="ECO:0000256" key="6">
    <source>
        <dbReference type="ARBA" id="ARBA00022692"/>
    </source>
</evidence>
<dbReference type="Gene3D" id="3.80.10.10">
    <property type="entry name" value="Ribonuclease Inhibitor"/>
    <property type="match status" value="4"/>
</dbReference>
<evidence type="ECO:0000256" key="8">
    <source>
        <dbReference type="ARBA" id="ARBA00022737"/>
    </source>
</evidence>
<evidence type="ECO:0000256" key="3">
    <source>
        <dbReference type="ARBA" id="ARBA00022475"/>
    </source>
</evidence>
<dbReference type="FunFam" id="3.80.10.10:FF:000095">
    <property type="entry name" value="LRR receptor-like serine/threonine-protein kinase GSO1"/>
    <property type="match status" value="1"/>
</dbReference>
<keyword evidence="12" id="KW-0325">Glycoprotein</keyword>
<keyword evidence="8" id="KW-0677">Repeat</keyword>
<dbReference type="Pfam" id="PF12799">
    <property type="entry name" value="LRR_4"/>
    <property type="match status" value="1"/>
</dbReference>
<dbReference type="Pfam" id="PF08263">
    <property type="entry name" value="LRRNT_2"/>
    <property type="match status" value="1"/>
</dbReference>
<sequence>MVPTTILFYATIFLVICKANANRSLQEVALLKWKASLADANSLSAWSPAGNTTCCSWLGVTCDATGHVLELSLPSAGLRGQLDAFDFAVFPNLTKLNLNNNSLAGTIPIPLAQLTKLQELQLKSNVFSGGFPETLTTISTLQVLSLRNNTFSGLIAMGIGNLTSLRFLHLSYNLFTGPLPMSIGRMKHLERLYLYNNNLNGEIPPEIGNMTALQHLDLRNNQLEALGTNKLTGIIPLDLGHRQPLRLIGLANNSFFGELPHALCRSFALETLILNNNSLLGQNHLSGNISQVFGVHSNLTVVDVSDNHFNGTLPPTFCSYTSLVILDLSNNNISGEFPSVIQKCENLATLDLEGNRYDSIIPSWLGVKNPLLRILQLRSNMFYGNIPRKLSQLAYLQLLDLADNNLTGSIPTEFANLKSMRQQNMKQSIVFQYRYRFGQIDVNWKGHYYEVFQRTVSLVTEMDLSSNFLTGEIPTEISNLHSLKFLNLSWNHLSGSIPKDIGDLKFLESLDFSWNQLTGTIPSSITNLMSLSSLNLSSNHLSGAIPKGNQLQTLDDPSIYVNNSGLCGFPLSMACPLDSRSLPSFNEKKGYHKDLGELWLRYWVAAGFIFGIWLWLGVLGFCKPWRMAIFDCMDKM</sequence>
<feature type="transmembrane region" description="Helical" evidence="13">
    <location>
        <begin position="599"/>
        <end position="621"/>
    </location>
</feature>
<reference evidence="17" key="2">
    <citation type="journal article" date="2018" name="Plant J.">
        <title>The Sorghum bicolor reference genome: improved assembly, gene annotations, a transcriptome atlas, and signatures of genome organization.</title>
        <authorList>
            <person name="McCormick R.F."/>
            <person name="Truong S.K."/>
            <person name="Sreedasyam A."/>
            <person name="Jenkins J."/>
            <person name="Shu S."/>
            <person name="Sims D."/>
            <person name="Kennedy M."/>
            <person name="Amirebrahimi M."/>
            <person name="Weers B.D."/>
            <person name="McKinley B."/>
            <person name="Mattison A."/>
            <person name="Morishige D.T."/>
            <person name="Grimwood J."/>
            <person name="Schmutz J."/>
            <person name="Mullet J.E."/>
        </authorList>
    </citation>
    <scope>NUCLEOTIDE SEQUENCE [LARGE SCALE GENOMIC DNA]</scope>
    <source>
        <strain evidence="17">cv. BTx623</strain>
    </source>
</reference>
<comment type="similarity">
    <text evidence="2">Belongs to the RLP family.</text>
</comment>
<evidence type="ECO:0000256" key="9">
    <source>
        <dbReference type="ARBA" id="ARBA00022989"/>
    </source>
</evidence>
<name>A0A1Z5S630_SORBI</name>
<dbReference type="InterPro" id="IPR025875">
    <property type="entry name" value="Leu-rich_rpt_4"/>
</dbReference>
<dbReference type="FunFam" id="3.80.10.10:FF:000470">
    <property type="entry name" value="LRR receptor-like serine/threonine-protein kinase RPK2"/>
    <property type="match status" value="1"/>
</dbReference>
<evidence type="ECO:0000256" key="7">
    <source>
        <dbReference type="ARBA" id="ARBA00022729"/>
    </source>
</evidence>
<keyword evidence="17" id="KW-1185">Reference proteome</keyword>
<dbReference type="GO" id="GO:0051606">
    <property type="term" value="P:detection of stimulus"/>
    <property type="evidence" value="ECO:0007669"/>
    <property type="project" value="UniProtKB-ARBA"/>
</dbReference>
<keyword evidence="11" id="KW-0675">Receptor</keyword>
<dbReference type="SUPFAM" id="SSF52047">
    <property type="entry name" value="RNI-like"/>
    <property type="match status" value="1"/>
</dbReference>
<protein>
    <recommendedName>
        <fullName evidence="15">Leucine-rich repeat-containing N-terminal plant-type domain-containing protein</fullName>
    </recommendedName>
</protein>
<evidence type="ECO:0000256" key="1">
    <source>
        <dbReference type="ARBA" id="ARBA00004251"/>
    </source>
</evidence>
<dbReference type="InterPro" id="IPR003591">
    <property type="entry name" value="Leu-rich_rpt_typical-subtyp"/>
</dbReference>
<evidence type="ECO:0000256" key="13">
    <source>
        <dbReference type="SAM" id="Phobius"/>
    </source>
</evidence>
<dbReference type="SUPFAM" id="SSF52058">
    <property type="entry name" value="L domain-like"/>
    <property type="match status" value="1"/>
</dbReference>
<dbReference type="InterPro" id="IPR013210">
    <property type="entry name" value="LRR_N_plant-typ"/>
</dbReference>
<evidence type="ECO:0000256" key="12">
    <source>
        <dbReference type="ARBA" id="ARBA00023180"/>
    </source>
</evidence>
<feature type="signal peptide" evidence="14">
    <location>
        <begin position="1"/>
        <end position="21"/>
    </location>
</feature>
<dbReference type="PANTHER" id="PTHR48065">
    <property type="entry name" value="OS10G0469600 PROTEIN"/>
    <property type="match status" value="1"/>
</dbReference>
<accession>A0A1Z5S630</accession>
<gene>
    <name evidence="16" type="ORF">SORBI_3001G167701</name>
</gene>
<dbReference type="GO" id="GO:0009653">
    <property type="term" value="P:anatomical structure morphogenesis"/>
    <property type="evidence" value="ECO:0007669"/>
    <property type="project" value="UniProtKB-ARBA"/>
</dbReference>
<keyword evidence="10 13" id="KW-0472">Membrane</keyword>
<dbReference type="PANTHER" id="PTHR48065:SF66">
    <property type="entry name" value="OS10G0469600 PROTEIN"/>
    <property type="match status" value="1"/>
</dbReference>
<dbReference type="Pfam" id="PF00560">
    <property type="entry name" value="LRR_1"/>
    <property type="match status" value="8"/>
</dbReference>
<dbReference type="Gramene" id="OQU91368">
    <property type="protein sequence ID" value="OQU91368"/>
    <property type="gene ID" value="SORBI_3001G167701"/>
</dbReference>
<feature type="domain" description="Leucine-rich repeat-containing N-terminal plant-type" evidence="15">
    <location>
        <begin position="27"/>
        <end position="63"/>
    </location>
</feature>
<evidence type="ECO:0000313" key="16">
    <source>
        <dbReference type="EMBL" id="OQU91368.1"/>
    </source>
</evidence>
<dbReference type="GO" id="GO:0005886">
    <property type="term" value="C:plasma membrane"/>
    <property type="evidence" value="ECO:0007669"/>
    <property type="project" value="UniProtKB-SubCell"/>
</dbReference>
<evidence type="ECO:0000256" key="14">
    <source>
        <dbReference type="SAM" id="SignalP"/>
    </source>
</evidence>
<evidence type="ECO:0000256" key="4">
    <source>
        <dbReference type="ARBA" id="ARBA00022614"/>
    </source>
</evidence>
<keyword evidence="5" id="KW-1070">Brassinosteroid signaling pathway</keyword>
<proteinExistence type="inferred from homology"/>
<keyword evidence="9 13" id="KW-1133">Transmembrane helix</keyword>
<dbReference type="InterPro" id="IPR032675">
    <property type="entry name" value="LRR_dom_sf"/>
</dbReference>
<evidence type="ECO:0000256" key="5">
    <source>
        <dbReference type="ARBA" id="ARBA00022626"/>
    </source>
</evidence>
<dbReference type="EMBL" id="CM000760">
    <property type="protein sequence ID" value="OQU91368.1"/>
    <property type="molecule type" value="Genomic_DNA"/>
</dbReference>
<dbReference type="FunFam" id="3.80.10.10:FF:000111">
    <property type="entry name" value="LRR receptor-like serine/threonine-protein kinase ERECTA"/>
    <property type="match status" value="1"/>
</dbReference>
<keyword evidence="6 13" id="KW-0812">Transmembrane</keyword>
<reference evidence="16 17" key="1">
    <citation type="journal article" date="2009" name="Nature">
        <title>The Sorghum bicolor genome and the diversification of grasses.</title>
        <authorList>
            <person name="Paterson A.H."/>
            <person name="Bowers J.E."/>
            <person name="Bruggmann R."/>
            <person name="Dubchak I."/>
            <person name="Grimwood J."/>
            <person name="Gundlach H."/>
            <person name="Haberer G."/>
            <person name="Hellsten U."/>
            <person name="Mitros T."/>
            <person name="Poliakov A."/>
            <person name="Schmutz J."/>
            <person name="Spannagl M."/>
            <person name="Tang H."/>
            <person name="Wang X."/>
            <person name="Wicker T."/>
            <person name="Bharti A.K."/>
            <person name="Chapman J."/>
            <person name="Feltus F.A."/>
            <person name="Gowik U."/>
            <person name="Grigoriev I.V."/>
            <person name="Lyons E."/>
            <person name="Maher C.A."/>
            <person name="Martis M."/>
            <person name="Narechania A."/>
            <person name="Otillar R.P."/>
            <person name="Penning B.W."/>
            <person name="Salamov A.A."/>
            <person name="Wang Y."/>
            <person name="Zhang L."/>
            <person name="Carpita N.C."/>
            <person name="Freeling M."/>
            <person name="Gingle A.R."/>
            <person name="Hash C.T."/>
            <person name="Keller B."/>
            <person name="Klein P."/>
            <person name="Kresovich S."/>
            <person name="McCann M.C."/>
            <person name="Ming R."/>
            <person name="Peterson D.G."/>
            <person name="Mehboob-ur-Rahman"/>
            <person name="Ware D."/>
            <person name="Westhoff P."/>
            <person name="Mayer K.F."/>
            <person name="Messing J."/>
            <person name="Rokhsar D.S."/>
        </authorList>
    </citation>
    <scope>NUCLEOTIDE SEQUENCE [LARGE SCALE GENOMIC DNA]</scope>
    <source>
        <strain evidence="17">cv. BTx623</strain>
    </source>
</reference>
<dbReference type="STRING" id="4558.A0A1Z5S630"/>
<organism evidence="16 17">
    <name type="scientific">Sorghum bicolor</name>
    <name type="common">Sorghum</name>
    <name type="synonym">Sorghum vulgare</name>
    <dbReference type="NCBI Taxonomy" id="4558"/>
    <lineage>
        <taxon>Eukaryota</taxon>
        <taxon>Viridiplantae</taxon>
        <taxon>Streptophyta</taxon>
        <taxon>Embryophyta</taxon>
        <taxon>Tracheophyta</taxon>
        <taxon>Spermatophyta</taxon>
        <taxon>Magnoliopsida</taxon>
        <taxon>Liliopsida</taxon>
        <taxon>Poales</taxon>
        <taxon>Poaceae</taxon>
        <taxon>PACMAD clade</taxon>
        <taxon>Panicoideae</taxon>
        <taxon>Andropogonodae</taxon>
        <taxon>Andropogoneae</taxon>
        <taxon>Sorghinae</taxon>
        <taxon>Sorghum</taxon>
    </lineage>
</organism>
<keyword evidence="3" id="KW-1003">Cell membrane</keyword>
<dbReference type="OMA" id="CKANANR"/>
<keyword evidence="4" id="KW-0433">Leucine-rich repeat</keyword>
<dbReference type="eggNOG" id="KOG0619">
    <property type="taxonomic scope" value="Eukaryota"/>
</dbReference>
<evidence type="ECO:0000256" key="2">
    <source>
        <dbReference type="ARBA" id="ARBA00009592"/>
    </source>
</evidence>
<dbReference type="GO" id="GO:0009742">
    <property type="term" value="P:brassinosteroid mediated signaling pathway"/>
    <property type="evidence" value="ECO:0007669"/>
    <property type="project" value="UniProtKB-KW"/>
</dbReference>
<evidence type="ECO:0000256" key="10">
    <source>
        <dbReference type="ARBA" id="ARBA00023136"/>
    </source>
</evidence>
<comment type="subcellular location">
    <subcellularLocation>
        <location evidence="1">Cell membrane</location>
        <topology evidence="1">Single-pass type I membrane protein</topology>
    </subcellularLocation>
</comment>